<evidence type="ECO:0000256" key="1">
    <source>
        <dbReference type="ARBA" id="ARBA00009374"/>
    </source>
</evidence>
<evidence type="ECO:0000256" key="4">
    <source>
        <dbReference type="SAM" id="MobiDB-lite"/>
    </source>
</evidence>
<dbReference type="EMBL" id="MH182526">
    <property type="protein sequence ID" value="AWA44827.1"/>
    <property type="molecule type" value="Genomic_DNA"/>
</dbReference>
<evidence type="ECO:0000313" key="6">
    <source>
        <dbReference type="EMBL" id="AWA44827.1"/>
    </source>
</evidence>
<proteinExistence type="inferred from homology"/>
<evidence type="ECO:0000259" key="5">
    <source>
        <dbReference type="PROSITE" id="PS51795"/>
    </source>
</evidence>
<dbReference type="InterPro" id="IPR044593">
    <property type="entry name" value="FLZ8/MARD1"/>
</dbReference>
<dbReference type="Pfam" id="PF04570">
    <property type="entry name" value="zf-FLZ"/>
    <property type="match status" value="1"/>
</dbReference>
<protein>
    <recommendedName>
        <fullName evidence="5">FLZ-type domain-containing protein</fullName>
    </recommendedName>
</protein>
<keyword evidence="2" id="KW-0479">Metal-binding</keyword>
<dbReference type="GO" id="GO:0046872">
    <property type="term" value="F:metal ion binding"/>
    <property type="evidence" value="ECO:0007669"/>
    <property type="project" value="UniProtKB-KW"/>
</dbReference>
<comment type="similarity">
    <text evidence="1">Belongs to the FLZ family.</text>
</comment>
<dbReference type="AlphaFoldDB" id="A0A678TPZ1"/>
<dbReference type="PANTHER" id="PTHR46443:SF5">
    <property type="entry name" value="OS01G0593200 PROTEIN"/>
    <property type="match status" value="1"/>
</dbReference>
<dbReference type="PANTHER" id="PTHR46443">
    <property type="entry name" value="FCS-LIKE ZINC FINGER 8"/>
    <property type="match status" value="1"/>
</dbReference>
<dbReference type="PROSITE" id="PS51795">
    <property type="entry name" value="ZF_FLZ"/>
    <property type="match status" value="1"/>
</dbReference>
<sequence>MATDSSALQASSESIAQKMGFFRVPDLLVKLSAKCLSELDVVRSPTSPLDLKFFTGLGNKSPRSSSVDANQNQKILLGDRVGLGLVDALTDENPMPLGGRKVLLGSEMRITDNLSRKNSSTAPVQAGEVEQKDDNMSDGLMGSVMSLDDIVNSEDYTCVVSRGPNPRTTHIFGDRVFEFQAEQLMPVESKGDQSMSLHVKEGAMSFCCFCSEKLKEGKDIYIYQGDKSFCSMECRENFMVDEMEEGEPIIYHPASPRSPPSDGGRIFQLIH</sequence>
<accession>A0A678TPZ1</accession>
<feature type="zinc finger region" description="FLZ-type" evidence="3">
    <location>
        <begin position="202"/>
        <end position="246"/>
    </location>
</feature>
<organism evidence="6">
    <name type="scientific">Saccharum spontaneum</name>
    <name type="common">Wild sugarcane</name>
    <dbReference type="NCBI Taxonomy" id="62335"/>
    <lineage>
        <taxon>Eukaryota</taxon>
        <taxon>Viridiplantae</taxon>
        <taxon>Streptophyta</taxon>
        <taxon>Embryophyta</taxon>
        <taxon>Tracheophyta</taxon>
        <taxon>Spermatophyta</taxon>
        <taxon>Magnoliopsida</taxon>
        <taxon>Liliopsida</taxon>
        <taxon>Poales</taxon>
        <taxon>Poaceae</taxon>
        <taxon>PACMAD clade</taxon>
        <taxon>Panicoideae</taxon>
        <taxon>Andropogonodae</taxon>
        <taxon>Andropogoneae</taxon>
        <taxon>Saccharinae</taxon>
        <taxon>Saccharum</taxon>
        <taxon>Saccharum officinarum species complex</taxon>
    </lineage>
</organism>
<evidence type="ECO:0000256" key="2">
    <source>
        <dbReference type="ARBA" id="ARBA00022723"/>
    </source>
</evidence>
<dbReference type="InterPro" id="IPR007650">
    <property type="entry name" value="Zf-FLZ_dom"/>
</dbReference>
<feature type="region of interest" description="Disordered" evidence="4">
    <location>
        <begin position="114"/>
        <end position="137"/>
    </location>
</feature>
<feature type="compositionally biased region" description="Polar residues" evidence="4">
    <location>
        <begin position="114"/>
        <end position="123"/>
    </location>
</feature>
<evidence type="ECO:0000256" key="3">
    <source>
        <dbReference type="PROSITE-ProRule" id="PRU01131"/>
    </source>
</evidence>
<name>A0A678TPZ1_SACSP</name>
<reference evidence="6" key="1">
    <citation type="submission" date="2018-04" db="EMBL/GenBank/DDBJ databases">
        <title>Comparative Analysis of Homologous Sequences of Saccharum officinarum and Saccharum spontaneum Reveals Independent Polyploidization Events.</title>
        <authorList>
            <person name="Sharma A."/>
            <person name="Song J."/>
            <person name="Lin Q."/>
            <person name="Singh R."/>
            <person name="Ramos N."/>
            <person name="Wang K."/>
            <person name="Zhang J."/>
            <person name="Ming R."/>
            <person name="Yu Q."/>
        </authorList>
    </citation>
    <scope>NUCLEOTIDE SEQUENCE</scope>
</reference>
<gene>
    <name evidence="6" type="ORF">SS86M13_000003</name>
</gene>
<feature type="domain" description="FLZ-type" evidence="5">
    <location>
        <begin position="202"/>
        <end position="246"/>
    </location>
</feature>